<dbReference type="SUPFAM" id="SSF49599">
    <property type="entry name" value="TRAF domain-like"/>
    <property type="match status" value="1"/>
</dbReference>
<feature type="domain" description="MATH" evidence="2">
    <location>
        <begin position="61"/>
        <end position="193"/>
    </location>
</feature>
<dbReference type="InterPro" id="IPR002083">
    <property type="entry name" value="MATH/TRAF_dom"/>
</dbReference>
<dbReference type="InterPro" id="IPR008974">
    <property type="entry name" value="TRAF-like"/>
</dbReference>
<feature type="compositionally biased region" description="Polar residues" evidence="1">
    <location>
        <begin position="1"/>
        <end position="11"/>
    </location>
</feature>
<dbReference type="Gene3D" id="2.60.210.10">
    <property type="entry name" value="Apoptosis, Tumor Necrosis Factor Receptor Associated Protein 2, Chain A"/>
    <property type="match status" value="1"/>
</dbReference>
<comment type="caution">
    <text evidence="3">The sequence shown here is derived from an EMBL/GenBank/DDBJ whole genome shotgun (WGS) entry which is preliminary data.</text>
</comment>
<keyword evidence="4" id="KW-1185">Reference proteome</keyword>
<reference evidence="3" key="1">
    <citation type="submission" date="2023-04" db="EMBL/GenBank/DDBJ databases">
        <title>Ambrosiozyma monospora NBRC 1965.</title>
        <authorList>
            <person name="Ichikawa N."/>
            <person name="Sato H."/>
            <person name="Tonouchi N."/>
        </authorList>
    </citation>
    <scope>NUCLEOTIDE SEQUENCE</scope>
    <source>
        <strain evidence="3">NBRC 1965</strain>
    </source>
</reference>
<name>A0A9W6T6G9_AMBMO</name>
<sequence length="227" mass="26106">MENENEANNPEHQLDSRDATSNQPSTTPPDTNSQPHNSSDYEYNLTHLLDPIPPDLQSLGEGFNTWEIADINGFQLEKTAGPKFQVGNYVFNLLVMHQRRYNYTQLSVYLECHPVEEATDGETEDAAKDWFVPVQFSIDAWNPDDPSIHKNNRSHFRYSPVVTDWGFVALISTKSILDNQIVNKGKLNLTVYVRVIDDYTGVLWYDFRDHDSKKKIQKQGISNSNRR</sequence>
<dbReference type="AlphaFoldDB" id="A0A9W6T6G9"/>
<feature type="compositionally biased region" description="Polar residues" evidence="1">
    <location>
        <begin position="19"/>
        <end position="41"/>
    </location>
</feature>
<protein>
    <submittedName>
        <fullName evidence="3">Unnamed protein product</fullName>
    </submittedName>
</protein>
<evidence type="ECO:0000259" key="2">
    <source>
        <dbReference type="PROSITE" id="PS50144"/>
    </source>
</evidence>
<evidence type="ECO:0000313" key="4">
    <source>
        <dbReference type="Proteomes" id="UP001165063"/>
    </source>
</evidence>
<gene>
    <name evidence="3" type="ORF">Amon01_000992400</name>
</gene>
<dbReference type="Proteomes" id="UP001165063">
    <property type="component" value="Unassembled WGS sequence"/>
</dbReference>
<dbReference type="EMBL" id="BSXU01014470">
    <property type="protein sequence ID" value="GME80913.1"/>
    <property type="molecule type" value="Genomic_DNA"/>
</dbReference>
<organism evidence="3 4">
    <name type="scientific">Ambrosiozyma monospora</name>
    <name type="common">Yeast</name>
    <name type="synonym">Endomycopsis monosporus</name>
    <dbReference type="NCBI Taxonomy" id="43982"/>
    <lineage>
        <taxon>Eukaryota</taxon>
        <taxon>Fungi</taxon>
        <taxon>Dikarya</taxon>
        <taxon>Ascomycota</taxon>
        <taxon>Saccharomycotina</taxon>
        <taxon>Pichiomycetes</taxon>
        <taxon>Pichiales</taxon>
        <taxon>Pichiaceae</taxon>
        <taxon>Ambrosiozyma</taxon>
    </lineage>
</organism>
<feature type="region of interest" description="Disordered" evidence="1">
    <location>
        <begin position="1"/>
        <end position="41"/>
    </location>
</feature>
<evidence type="ECO:0000256" key="1">
    <source>
        <dbReference type="SAM" id="MobiDB-lite"/>
    </source>
</evidence>
<dbReference type="OrthoDB" id="289038at2759"/>
<evidence type="ECO:0000313" key="3">
    <source>
        <dbReference type="EMBL" id="GME80913.1"/>
    </source>
</evidence>
<accession>A0A9W6T6G9</accession>
<dbReference type="PROSITE" id="PS50144">
    <property type="entry name" value="MATH"/>
    <property type="match status" value="1"/>
</dbReference>
<proteinExistence type="predicted"/>
<dbReference type="Pfam" id="PF00917">
    <property type="entry name" value="MATH"/>
    <property type="match status" value="1"/>
</dbReference>